<dbReference type="AlphaFoldDB" id="A0A1Q9DWN2"/>
<sequence>MRVAQGDPDLALELSKVAETLSMTKSQTSQHRGRIFK</sequence>
<comment type="caution">
    <text evidence="1">The sequence shown here is derived from an EMBL/GenBank/DDBJ whole genome shotgun (WGS) entry which is preliminary data.</text>
</comment>
<reference evidence="1 2" key="1">
    <citation type="submission" date="2016-02" db="EMBL/GenBank/DDBJ databases">
        <title>Genome analysis of coral dinoflagellate symbionts highlights evolutionary adaptations to a symbiotic lifestyle.</title>
        <authorList>
            <person name="Aranda M."/>
            <person name="Li Y."/>
            <person name="Liew Y.J."/>
            <person name="Baumgarten S."/>
            <person name="Simakov O."/>
            <person name="Wilson M."/>
            <person name="Piel J."/>
            <person name="Ashoor H."/>
            <person name="Bougouffa S."/>
            <person name="Bajic V.B."/>
            <person name="Ryu T."/>
            <person name="Ravasi T."/>
            <person name="Bayer T."/>
            <person name="Micklem G."/>
            <person name="Kim H."/>
            <person name="Bhak J."/>
            <person name="Lajeunesse T.C."/>
            <person name="Voolstra C.R."/>
        </authorList>
    </citation>
    <scope>NUCLEOTIDE SEQUENCE [LARGE SCALE GENOMIC DNA]</scope>
    <source>
        <strain evidence="1 2">CCMP2467</strain>
    </source>
</reference>
<proteinExistence type="predicted"/>
<dbReference type="EMBL" id="LSRX01000356">
    <property type="protein sequence ID" value="OLP99577.1"/>
    <property type="molecule type" value="Genomic_DNA"/>
</dbReference>
<feature type="non-terminal residue" evidence="1">
    <location>
        <position position="37"/>
    </location>
</feature>
<gene>
    <name evidence="1" type="ORF">AK812_SmicGene17850</name>
</gene>
<keyword evidence="2" id="KW-1185">Reference proteome</keyword>
<evidence type="ECO:0000313" key="2">
    <source>
        <dbReference type="Proteomes" id="UP000186817"/>
    </source>
</evidence>
<accession>A0A1Q9DWN2</accession>
<name>A0A1Q9DWN2_SYMMI</name>
<evidence type="ECO:0000313" key="1">
    <source>
        <dbReference type="EMBL" id="OLP99577.1"/>
    </source>
</evidence>
<protein>
    <submittedName>
        <fullName evidence="1">Uncharacterized protein</fullName>
    </submittedName>
</protein>
<dbReference type="Proteomes" id="UP000186817">
    <property type="component" value="Unassembled WGS sequence"/>
</dbReference>
<organism evidence="1 2">
    <name type="scientific">Symbiodinium microadriaticum</name>
    <name type="common">Dinoflagellate</name>
    <name type="synonym">Zooxanthella microadriatica</name>
    <dbReference type="NCBI Taxonomy" id="2951"/>
    <lineage>
        <taxon>Eukaryota</taxon>
        <taxon>Sar</taxon>
        <taxon>Alveolata</taxon>
        <taxon>Dinophyceae</taxon>
        <taxon>Suessiales</taxon>
        <taxon>Symbiodiniaceae</taxon>
        <taxon>Symbiodinium</taxon>
    </lineage>
</organism>